<sequence length="444" mass="50365">MAYFPNVSKINYSGKQLKSDLSFNHYNPDEIVAGKSMRDHLRFSVAYWHTLTQDGSDPFGVGTTIRPWNHLKGMDLAKARVEAAFEFFEKLGNPFFCFHDRDIAPEGDTLRETNRNLDEIVSMIKEYMKTSNVKLLWNTANMFTNPRFVHGAASSCNADVFAYAAAQVKKGLEVGKELGAENYVFWGGREGYETLLNTDMKFEQDNIARFFHMAVDYAKEIGFDAQFLIEPKPKEPTKHQYDFDAATTIAFLKTYDLDKHFKLNLEANHATLAGHTFDHEIRVASTHGLLGSLDANQGDMLLGWDTDEFPTDLYATTLTMYEVLKNGGLGRGGLNFDAKPRRSSFMPEDLFYAHIAGMDSYALGLKVANRLIEDRVFDEFIEERYSSYQQGVGADIVSGKADFKSLENYIIDKEEIVNQSGRLEKLKNTLNHYIVQEAYQGTFA</sequence>
<feature type="binding site" evidence="10">
    <location>
        <position position="266"/>
    </location>
    <ligand>
        <name>Mg(2+)</name>
        <dbReference type="ChEBI" id="CHEBI:18420"/>
        <label>1</label>
    </ligand>
</feature>
<keyword evidence="8 10" id="KW-0119">Carbohydrate metabolism</keyword>
<keyword evidence="16" id="KW-1185">Reference proteome</keyword>
<comment type="subcellular location">
    <subcellularLocation>
        <location evidence="10 12">Cytoplasm</location>
    </subcellularLocation>
</comment>
<feature type="binding site" evidence="10">
    <location>
        <position position="230"/>
    </location>
    <ligand>
        <name>Mg(2+)</name>
        <dbReference type="ChEBI" id="CHEBI:18420"/>
        <label>1</label>
    </ligand>
</feature>
<keyword evidence="10" id="KW-0963">Cytoplasm</keyword>
<name>A0A0A6XZ02_9BACI</name>
<evidence type="ECO:0000256" key="10">
    <source>
        <dbReference type="HAMAP-Rule" id="MF_00455"/>
    </source>
</evidence>
<dbReference type="NCBIfam" id="NF003998">
    <property type="entry name" value="PRK05474.1"/>
    <property type="match status" value="1"/>
</dbReference>
<evidence type="ECO:0000313" key="13">
    <source>
        <dbReference type="EMBL" id="KHD85332.1"/>
    </source>
</evidence>
<dbReference type="InterPro" id="IPR036237">
    <property type="entry name" value="Xyl_isomerase-like_sf"/>
</dbReference>
<dbReference type="EMBL" id="JRUN01000026">
    <property type="protein sequence ID" value="KHD85332.1"/>
    <property type="molecule type" value="Genomic_DNA"/>
</dbReference>
<dbReference type="PRINTS" id="PR00688">
    <property type="entry name" value="XYLOSISMRASE"/>
</dbReference>
<feature type="binding site" evidence="10">
    <location>
        <position position="269"/>
    </location>
    <ligand>
        <name>Mg(2+)</name>
        <dbReference type="ChEBI" id="CHEBI:18420"/>
        <label>2</label>
    </ligand>
</feature>
<accession>A0A0A6XZ02</accession>
<dbReference type="InterPro" id="IPR001998">
    <property type="entry name" value="Xylose_isomerase"/>
</dbReference>
<dbReference type="GO" id="GO:0000287">
    <property type="term" value="F:magnesium ion binding"/>
    <property type="evidence" value="ECO:0007669"/>
    <property type="project" value="UniProtKB-UniRule"/>
</dbReference>
<dbReference type="PANTHER" id="PTHR48408:SF1">
    <property type="entry name" value="XYLOSE ISOMERASE"/>
    <property type="match status" value="1"/>
</dbReference>
<evidence type="ECO:0000256" key="12">
    <source>
        <dbReference type="RuleBase" id="RU000610"/>
    </source>
</evidence>
<evidence type="ECO:0000313" key="14">
    <source>
        <dbReference type="EMBL" id="NEY21495.1"/>
    </source>
</evidence>
<reference evidence="14 16" key="2">
    <citation type="submission" date="2020-02" db="EMBL/GenBank/DDBJ databases">
        <authorList>
            <person name="Feng H."/>
        </authorList>
    </citation>
    <scope>NUCLEOTIDE SEQUENCE [LARGE SCALE GENOMIC DNA]</scope>
    <source>
        <strain evidence="14 16">Gsoil 114</strain>
    </source>
</reference>
<keyword evidence="6 10" id="KW-0479">Metal-binding</keyword>
<comment type="subunit">
    <text evidence="2 10 12">Homotetramer.</text>
</comment>
<protein>
    <recommendedName>
        <fullName evidence="4 10">Xylose isomerase</fullName>
        <ecNumber evidence="3 10">5.3.1.5</ecNumber>
    </recommendedName>
</protein>
<dbReference type="SUPFAM" id="SSF51658">
    <property type="entry name" value="Xylose isomerase-like"/>
    <property type="match status" value="1"/>
</dbReference>
<organism evidence="13 15">
    <name type="scientific">Heyndrickxia ginsengihumi</name>
    <dbReference type="NCBI Taxonomy" id="363870"/>
    <lineage>
        <taxon>Bacteria</taxon>
        <taxon>Bacillati</taxon>
        <taxon>Bacillota</taxon>
        <taxon>Bacilli</taxon>
        <taxon>Bacillales</taxon>
        <taxon>Bacillaceae</taxon>
        <taxon>Heyndrickxia</taxon>
    </lineage>
</organism>
<dbReference type="HAMAP" id="MF_00455">
    <property type="entry name" value="Xylose_isom_A"/>
    <property type="match status" value="1"/>
</dbReference>
<comment type="catalytic activity">
    <reaction evidence="9 10 11">
        <text>alpha-D-xylose = alpha-D-xylulofuranose</text>
        <dbReference type="Rhea" id="RHEA:22816"/>
        <dbReference type="ChEBI" id="CHEBI:28518"/>
        <dbReference type="ChEBI" id="CHEBI:188998"/>
        <dbReference type="EC" id="5.3.1.5"/>
    </reaction>
</comment>
<evidence type="ECO:0000256" key="2">
    <source>
        <dbReference type="ARBA" id="ARBA00011881"/>
    </source>
</evidence>
<gene>
    <name evidence="10 14" type="primary">xylA</name>
    <name evidence="14" type="ORF">G4D61_16250</name>
    <name evidence="13" type="ORF">NG54_09940</name>
</gene>
<feature type="binding site" evidence="10">
    <location>
        <position position="266"/>
    </location>
    <ligand>
        <name>Mg(2+)</name>
        <dbReference type="ChEBI" id="CHEBI:18420"/>
        <label>2</label>
    </ligand>
</feature>
<feature type="binding site" evidence="10">
    <location>
        <position position="307"/>
    </location>
    <ligand>
        <name>Mg(2+)</name>
        <dbReference type="ChEBI" id="CHEBI:18420"/>
        <label>2</label>
    </ligand>
</feature>
<evidence type="ECO:0000256" key="11">
    <source>
        <dbReference type="RuleBase" id="RU000609"/>
    </source>
</evidence>
<dbReference type="RefSeq" id="WP_035354677.1">
    <property type="nucleotide sequence ID" value="NZ_JAAIWK010000036.1"/>
</dbReference>
<evidence type="ECO:0000256" key="3">
    <source>
        <dbReference type="ARBA" id="ARBA00011958"/>
    </source>
</evidence>
<feature type="binding site" evidence="10">
    <location>
        <position position="337"/>
    </location>
    <ligand>
        <name>Mg(2+)</name>
        <dbReference type="ChEBI" id="CHEBI:18420"/>
        <label>1</label>
    </ligand>
</feature>
<dbReference type="EC" id="5.3.1.5" evidence="3 10"/>
<dbReference type="EMBL" id="JAAIWK010000036">
    <property type="protein sequence ID" value="NEY21495.1"/>
    <property type="molecule type" value="Genomic_DNA"/>
</dbReference>
<evidence type="ECO:0000256" key="5">
    <source>
        <dbReference type="ARBA" id="ARBA00022629"/>
    </source>
</evidence>
<reference evidence="14 16" key="3">
    <citation type="submission" date="2020-03" db="EMBL/GenBank/DDBJ databases">
        <title>Bacillus aquiflavi sp. nov., isolated from yellow water of strong flavor Chinese baijiu in Yibin region of China.</title>
        <authorList>
            <person name="Xie J."/>
        </authorList>
    </citation>
    <scope>NUCLEOTIDE SEQUENCE [LARGE SCALE GENOMIC DNA]</scope>
    <source>
        <strain evidence="14 16">Gsoil 114</strain>
    </source>
</reference>
<evidence type="ECO:0000256" key="6">
    <source>
        <dbReference type="ARBA" id="ARBA00022723"/>
    </source>
</evidence>
<dbReference type="FunFam" id="3.20.20.150:FF:000002">
    <property type="entry name" value="Xylose isomerase"/>
    <property type="match status" value="1"/>
</dbReference>
<proteinExistence type="inferred from homology"/>
<evidence type="ECO:0000313" key="15">
    <source>
        <dbReference type="Proteomes" id="UP000030588"/>
    </source>
</evidence>
<dbReference type="AlphaFoldDB" id="A0A0A6XZ02"/>
<evidence type="ECO:0000256" key="1">
    <source>
        <dbReference type="ARBA" id="ARBA00005765"/>
    </source>
</evidence>
<evidence type="ECO:0000256" key="7">
    <source>
        <dbReference type="ARBA" id="ARBA00023235"/>
    </source>
</evidence>
<dbReference type="OrthoDB" id="9763981at2"/>
<feature type="active site" evidence="10">
    <location>
        <position position="102"/>
    </location>
</feature>
<dbReference type="PROSITE" id="PS51415">
    <property type="entry name" value="XYLOSE_ISOMERASE"/>
    <property type="match status" value="1"/>
</dbReference>
<dbReference type="NCBIfam" id="TIGR02630">
    <property type="entry name" value="xylose_isom_A"/>
    <property type="match status" value="1"/>
</dbReference>
<comment type="cofactor">
    <cofactor evidence="10">
        <name>Mg(2+)</name>
        <dbReference type="ChEBI" id="CHEBI:18420"/>
    </cofactor>
    <text evidence="10">Binds 2 magnesium ions per subunit.</text>
</comment>
<evidence type="ECO:0000256" key="4">
    <source>
        <dbReference type="ARBA" id="ARBA00018232"/>
    </source>
</evidence>
<dbReference type="STRING" id="363870.NG54_09940"/>
<keyword evidence="10" id="KW-0460">Magnesium</keyword>
<dbReference type="Gene3D" id="3.20.20.150">
    <property type="entry name" value="Divalent-metal-dependent TIM barrel enzymes"/>
    <property type="match status" value="1"/>
</dbReference>
<dbReference type="GO" id="GO:0042732">
    <property type="term" value="P:D-xylose metabolic process"/>
    <property type="evidence" value="ECO:0007669"/>
    <property type="project" value="UniProtKB-UniRule"/>
</dbReference>
<dbReference type="Proteomes" id="UP000030588">
    <property type="component" value="Unassembled WGS sequence"/>
</dbReference>
<dbReference type="PANTHER" id="PTHR48408">
    <property type="match status" value="1"/>
</dbReference>
<reference evidence="13 15" key="1">
    <citation type="submission" date="2014-10" db="EMBL/GenBank/DDBJ databases">
        <title>Draft genome of phytase producing Bacillus ginsengihumi strain M2.11.</title>
        <authorList>
            <person name="Toymentseva A."/>
            <person name="Boulygina E.A."/>
            <person name="Kazakov S.V."/>
            <person name="Kayumov I."/>
            <person name="Suleimanova A.D."/>
            <person name="Mardanova A.M."/>
            <person name="Maria S.N."/>
            <person name="Sergey M.Y."/>
            <person name="Sharipova M.R."/>
        </authorList>
    </citation>
    <scope>NUCLEOTIDE SEQUENCE [LARGE SCALE GENOMIC DNA]</scope>
    <source>
        <strain evidence="13 15">M2.11</strain>
    </source>
</reference>
<dbReference type="InterPro" id="IPR013452">
    <property type="entry name" value="Xylose_isom_bac"/>
</dbReference>
<evidence type="ECO:0000256" key="8">
    <source>
        <dbReference type="ARBA" id="ARBA00023277"/>
    </source>
</evidence>
<dbReference type="GO" id="GO:0005737">
    <property type="term" value="C:cytoplasm"/>
    <property type="evidence" value="ECO:0007669"/>
    <property type="project" value="UniProtKB-SubCell"/>
</dbReference>
<dbReference type="GO" id="GO:0009045">
    <property type="term" value="F:xylose isomerase activity"/>
    <property type="evidence" value="ECO:0007669"/>
    <property type="project" value="UniProtKB-UniRule"/>
</dbReference>
<dbReference type="Proteomes" id="UP000476934">
    <property type="component" value="Unassembled WGS sequence"/>
</dbReference>
<feature type="active site" evidence="10">
    <location>
        <position position="99"/>
    </location>
</feature>
<evidence type="ECO:0000313" key="16">
    <source>
        <dbReference type="Proteomes" id="UP000476934"/>
    </source>
</evidence>
<comment type="caution">
    <text evidence="13">The sequence shown here is derived from an EMBL/GenBank/DDBJ whole genome shotgun (WGS) entry which is preliminary data.</text>
</comment>
<keyword evidence="7 10" id="KW-0413">Isomerase</keyword>
<feature type="binding site" evidence="10">
    <location>
        <position position="294"/>
    </location>
    <ligand>
        <name>Mg(2+)</name>
        <dbReference type="ChEBI" id="CHEBI:18420"/>
        <label>1</label>
    </ligand>
</feature>
<keyword evidence="5 10" id="KW-0859">Xylose metabolism</keyword>
<feature type="binding site" evidence="10">
    <location>
        <position position="305"/>
    </location>
    <ligand>
        <name>Mg(2+)</name>
        <dbReference type="ChEBI" id="CHEBI:18420"/>
        <label>2</label>
    </ligand>
</feature>
<evidence type="ECO:0000256" key="9">
    <source>
        <dbReference type="ARBA" id="ARBA00033659"/>
    </source>
</evidence>
<comment type="similarity">
    <text evidence="1 10 11">Belongs to the xylose isomerase family.</text>
</comment>